<evidence type="ECO:0008006" key="3">
    <source>
        <dbReference type="Google" id="ProtNLM"/>
    </source>
</evidence>
<evidence type="ECO:0000313" key="2">
    <source>
        <dbReference type="Proteomes" id="UP000244201"/>
    </source>
</evidence>
<name>A0A2R4SX01_9ACTN</name>
<dbReference type="AlphaFoldDB" id="A0A2R4SX01"/>
<dbReference type="InterPro" id="IPR014710">
    <property type="entry name" value="RmlC-like_jellyroll"/>
</dbReference>
<dbReference type="Proteomes" id="UP000244201">
    <property type="component" value="Chromosome"/>
</dbReference>
<protein>
    <recommendedName>
        <fullName evidence="3">Cupin</fullName>
    </recommendedName>
</protein>
<dbReference type="CDD" id="cd02230">
    <property type="entry name" value="cupin_HP0902-like"/>
    <property type="match status" value="1"/>
</dbReference>
<organism evidence="1 2">
    <name type="scientific">Streptomyces lunaelactis</name>
    <dbReference type="NCBI Taxonomy" id="1535768"/>
    <lineage>
        <taxon>Bacteria</taxon>
        <taxon>Bacillati</taxon>
        <taxon>Actinomycetota</taxon>
        <taxon>Actinomycetes</taxon>
        <taxon>Kitasatosporales</taxon>
        <taxon>Streptomycetaceae</taxon>
        <taxon>Streptomyces</taxon>
    </lineage>
</organism>
<dbReference type="Gene3D" id="2.60.120.10">
    <property type="entry name" value="Jelly Rolls"/>
    <property type="match status" value="1"/>
</dbReference>
<keyword evidence="2" id="KW-1185">Reference proteome</keyword>
<sequence>MNTHHNGPARPPEAHLSAGEVTNLPAMGEELLADARSANSGSSARTARTVVTLPGLRVTLIALATGSELAEHEAPDAATLTCLTGRVTLRTADRTWPLGQGDIVAIPDRRHSLTAETDAAVLLTVRLA</sequence>
<gene>
    <name evidence="1" type="ORF">SLUN_03455</name>
</gene>
<dbReference type="PANTHER" id="PTHR37694">
    <property type="entry name" value="SLR8022 PROTEIN"/>
    <property type="match status" value="1"/>
</dbReference>
<reference evidence="1 2" key="1">
    <citation type="submission" date="2018-01" db="EMBL/GenBank/DDBJ databases">
        <title>Complete genome sequence of Streptomyces lunaelactis MM109T, a Ferroverdin A producer isolated from cave moonmilk deposits.</title>
        <authorList>
            <person name="Naome A."/>
            <person name="Martinet L."/>
            <person name="Maciejewska M."/>
            <person name="Anderssen S."/>
            <person name="Adam D."/>
            <person name="Tenconi E."/>
            <person name="Deflandre B."/>
            <person name="Arguelles-Arias A."/>
            <person name="Calusinska M."/>
            <person name="Copieters W."/>
            <person name="Karim L."/>
            <person name="Hanikenne M."/>
            <person name="Baurain D."/>
            <person name="van Wezel G."/>
            <person name="Smargiasso N."/>
            <person name="de Pauw E."/>
            <person name="Delfosse P."/>
            <person name="Rigali S."/>
        </authorList>
    </citation>
    <scope>NUCLEOTIDE SEQUENCE [LARGE SCALE GENOMIC DNA]</scope>
    <source>
        <strain evidence="1 2">MM109</strain>
    </source>
</reference>
<dbReference type="KEGG" id="slk:SLUN_03455"/>
<dbReference type="OrthoDB" id="5190473at2"/>
<accession>A0A2R4SX01</accession>
<dbReference type="PANTHER" id="PTHR37694:SF1">
    <property type="entry name" value="SLR8022 PROTEIN"/>
    <property type="match status" value="1"/>
</dbReference>
<dbReference type="GeneID" id="55654326"/>
<dbReference type="SUPFAM" id="SSF51182">
    <property type="entry name" value="RmlC-like cupins"/>
    <property type="match status" value="1"/>
</dbReference>
<dbReference type="InterPro" id="IPR011051">
    <property type="entry name" value="RmlC_Cupin_sf"/>
</dbReference>
<dbReference type="EMBL" id="CP026304">
    <property type="protein sequence ID" value="AVZ71405.1"/>
    <property type="molecule type" value="Genomic_DNA"/>
</dbReference>
<proteinExistence type="predicted"/>
<evidence type="ECO:0000313" key="1">
    <source>
        <dbReference type="EMBL" id="AVZ71405.1"/>
    </source>
</evidence>
<dbReference type="RefSeq" id="WP_108147096.1">
    <property type="nucleotide sequence ID" value="NZ_CP026304.1"/>
</dbReference>